<comment type="caution">
    <text evidence="6">The sequence shown here is derived from an EMBL/GenBank/DDBJ whole genome shotgun (WGS) entry which is preliminary data.</text>
</comment>
<evidence type="ECO:0000256" key="1">
    <source>
        <dbReference type="ARBA" id="ARBA00022714"/>
    </source>
</evidence>
<dbReference type="SMART" id="SM00704">
    <property type="entry name" value="ZnF_CDGSH"/>
    <property type="match status" value="2"/>
</dbReference>
<dbReference type="RefSeq" id="WP_114611175.1">
    <property type="nucleotide sequence ID" value="NZ_QFWX01000001.1"/>
</dbReference>
<sequence>MTDEKPVVASTTPYSVLVEAGKNYFWCACGRSNSQPFCDGSHKGTGFTPVKYTAEKEEKVVFCGCKHTGTPPLCDGTHNTLSQD</sequence>
<feature type="domain" description="Iron-binding zinc finger CDGSH type" evidence="5">
    <location>
        <begin position="49"/>
        <end position="84"/>
    </location>
</feature>
<evidence type="ECO:0000313" key="6">
    <source>
        <dbReference type="EMBL" id="PXX93244.1"/>
    </source>
</evidence>
<dbReference type="InterPro" id="IPR018967">
    <property type="entry name" value="FeS-contain_CDGSH-typ"/>
</dbReference>
<evidence type="ECO:0000313" key="7">
    <source>
        <dbReference type="Proteomes" id="UP000253987"/>
    </source>
</evidence>
<evidence type="ECO:0000256" key="3">
    <source>
        <dbReference type="ARBA" id="ARBA00023004"/>
    </source>
</evidence>
<reference evidence="6 7" key="2">
    <citation type="submission" date="2018-06" db="EMBL/GenBank/DDBJ databases">
        <title>Marinobactersediminissp. nov, a moderately halophilic bacterium isolated from marine solar saltern.</title>
        <authorList>
            <person name="Zhang Y."/>
        </authorList>
    </citation>
    <scope>NUCLEOTIDE SEQUENCE [LARGE SCALE GENOMIC DNA]</scope>
    <source>
        <strain evidence="6 7">F01</strain>
    </source>
</reference>
<proteinExistence type="predicted"/>
<dbReference type="AlphaFoldDB" id="A0A2V3ZNY9"/>
<dbReference type="GO" id="GO:0005737">
    <property type="term" value="C:cytoplasm"/>
    <property type="evidence" value="ECO:0007669"/>
    <property type="project" value="UniProtKB-ARBA"/>
</dbReference>
<name>A0A2V3ZNY9_9GAMM</name>
<reference evidence="7" key="1">
    <citation type="submission" date="2018-05" db="EMBL/GenBank/DDBJ databases">
        <authorList>
            <person name="Lu D."/>
        </authorList>
    </citation>
    <scope>NUCLEOTIDE SEQUENCE [LARGE SCALE GENOMIC DNA]</scope>
    <source>
        <strain evidence="7">F01</strain>
    </source>
</reference>
<dbReference type="Pfam" id="PF09360">
    <property type="entry name" value="zf-CDGSH"/>
    <property type="match status" value="1"/>
</dbReference>
<evidence type="ECO:0000256" key="2">
    <source>
        <dbReference type="ARBA" id="ARBA00022723"/>
    </source>
</evidence>
<dbReference type="GO" id="GO:0051537">
    <property type="term" value="F:2 iron, 2 sulfur cluster binding"/>
    <property type="evidence" value="ECO:0007669"/>
    <property type="project" value="UniProtKB-KW"/>
</dbReference>
<dbReference type="EMBL" id="QFWX01000001">
    <property type="protein sequence ID" value="PXX93244.1"/>
    <property type="molecule type" value="Genomic_DNA"/>
</dbReference>
<keyword evidence="1" id="KW-0001">2Fe-2S</keyword>
<dbReference type="PANTHER" id="PTHR46491:SF3">
    <property type="entry name" value="CDGSH IRON-SULFUR DOMAIN-CONTAINING PROTEIN 3, MITOCHONDRIAL"/>
    <property type="match status" value="1"/>
</dbReference>
<evidence type="ECO:0000256" key="4">
    <source>
        <dbReference type="ARBA" id="ARBA00023014"/>
    </source>
</evidence>
<evidence type="ECO:0000259" key="5">
    <source>
        <dbReference type="SMART" id="SM00704"/>
    </source>
</evidence>
<dbReference type="Gene3D" id="3.40.5.90">
    <property type="entry name" value="CDGSH iron-sulfur domain, mitoNEET-type"/>
    <property type="match status" value="2"/>
</dbReference>
<organism evidence="6 7">
    <name type="scientific">Marinobacter vulgaris</name>
    <dbReference type="NCBI Taxonomy" id="1928331"/>
    <lineage>
        <taxon>Bacteria</taxon>
        <taxon>Pseudomonadati</taxon>
        <taxon>Pseudomonadota</taxon>
        <taxon>Gammaproteobacteria</taxon>
        <taxon>Pseudomonadales</taxon>
        <taxon>Marinobacteraceae</taxon>
        <taxon>Marinobacter</taxon>
    </lineage>
</organism>
<keyword evidence="3" id="KW-0408">Iron</keyword>
<accession>A0A2V3ZNY9</accession>
<feature type="domain" description="Iron-binding zinc finger CDGSH type" evidence="5">
    <location>
        <begin position="11"/>
        <end position="48"/>
    </location>
</feature>
<gene>
    <name evidence="6" type="ORF">DIT71_00085</name>
</gene>
<dbReference type="PANTHER" id="PTHR46491">
    <property type="entry name" value="CDGSH IRON SULFUR DOMAIN PROTEIN HOMOLOG"/>
    <property type="match status" value="1"/>
</dbReference>
<keyword evidence="2" id="KW-0479">Metal-binding</keyword>
<dbReference type="InterPro" id="IPR042216">
    <property type="entry name" value="MitoNEET_CISD"/>
</dbReference>
<dbReference type="GO" id="GO:0046872">
    <property type="term" value="F:metal ion binding"/>
    <property type="evidence" value="ECO:0007669"/>
    <property type="project" value="UniProtKB-KW"/>
</dbReference>
<dbReference type="OrthoDB" id="9795032at2"/>
<dbReference type="InterPro" id="IPR052950">
    <property type="entry name" value="CISD"/>
</dbReference>
<dbReference type="Proteomes" id="UP000253987">
    <property type="component" value="Unassembled WGS sequence"/>
</dbReference>
<protein>
    <submittedName>
        <fullName evidence="6">Glutamate synthase</fullName>
    </submittedName>
</protein>
<keyword evidence="7" id="KW-1185">Reference proteome</keyword>
<keyword evidence="4" id="KW-0411">Iron-sulfur</keyword>